<dbReference type="Proteomes" id="UP000516160">
    <property type="component" value="Chromosome"/>
</dbReference>
<dbReference type="NCBIfam" id="NF002677">
    <property type="entry name" value="PRK02406.1"/>
    <property type="match status" value="1"/>
</dbReference>
<keyword evidence="10 16" id="KW-0227">DNA damage</keyword>
<dbReference type="CDD" id="cd03586">
    <property type="entry name" value="PolY_Pol_IV_kappa"/>
    <property type="match status" value="1"/>
</dbReference>
<dbReference type="InterPro" id="IPR043128">
    <property type="entry name" value="Rev_trsase/Diguanyl_cyclase"/>
</dbReference>
<evidence type="ECO:0000256" key="11">
    <source>
        <dbReference type="ARBA" id="ARBA00022842"/>
    </source>
</evidence>
<dbReference type="GO" id="GO:0042276">
    <property type="term" value="P:error-prone translesion synthesis"/>
    <property type="evidence" value="ECO:0007669"/>
    <property type="project" value="TreeGrafter"/>
</dbReference>
<dbReference type="HAMAP" id="MF_01113">
    <property type="entry name" value="DNApol_IV"/>
    <property type="match status" value="1"/>
</dbReference>
<keyword evidence="7 16" id="KW-0548">Nucleotidyltransferase</keyword>
<evidence type="ECO:0000259" key="17">
    <source>
        <dbReference type="PROSITE" id="PS50173"/>
    </source>
</evidence>
<feature type="site" description="Substrate discrimination" evidence="16">
    <location>
        <position position="14"/>
    </location>
</feature>
<keyword evidence="4 16" id="KW-0515">Mutator protein</keyword>
<keyword evidence="13 16" id="KW-0238">DNA-binding</keyword>
<protein>
    <recommendedName>
        <fullName evidence="16">DNA polymerase IV</fullName>
        <shortName evidence="16">Pol IV</shortName>
        <ecNumber evidence="16">2.7.7.7</ecNumber>
    </recommendedName>
</protein>
<dbReference type="Gene3D" id="1.10.150.20">
    <property type="entry name" value="5' to 3' exonuclease, C-terminal subdomain"/>
    <property type="match status" value="1"/>
</dbReference>
<evidence type="ECO:0000256" key="9">
    <source>
        <dbReference type="ARBA" id="ARBA00022723"/>
    </source>
</evidence>
<dbReference type="RefSeq" id="WP_213166090.1">
    <property type="nucleotide sequence ID" value="NZ_CP058559.1"/>
</dbReference>
<evidence type="ECO:0000256" key="8">
    <source>
        <dbReference type="ARBA" id="ARBA00022705"/>
    </source>
</evidence>
<dbReference type="EMBL" id="CP058559">
    <property type="protein sequence ID" value="QNO15682.1"/>
    <property type="molecule type" value="Genomic_DNA"/>
</dbReference>
<dbReference type="InterPro" id="IPR024728">
    <property type="entry name" value="PolY_HhH_motif"/>
</dbReference>
<feature type="active site" evidence="16">
    <location>
        <position position="107"/>
    </location>
</feature>
<dbReference type="GO" id="GO:0006261">
    <property type="term" value="P:DNA-templated DNA replication"/>
    <property type="evidence" value="ECO:0007669"/>
    <property type="project" value="UniProtKB-UniRule"/>
</dbReference>
<evidence type="ECO:0000256" key="1">
    <source>
        <dbReference type="ARBA" id="ARBA00004496"/>
    </source>
</evidence>
<dbReference type="Pfam" id="PF00817">
    <property type="entry name" value="IMS"/>
    <property type="match status" value="1"/>
</dbReference>
<dbReference type="GO" id="GO:0006281">
    <property type="term" value="P:DNA repair"/>
    <property type="evidence" value="ECO:0007669"/>
    <property type="project" value="UniProtKB-UniRule"/>
</dbReference>
<dbReference type="GO" id="GO:0009432">
    <property type="term" value="P:SOS response"/>
    <property type="evidence" value="ECO:0007669"/>
    <property type="project" value="TreeGrafter"/>
</dbReference>
<dbReference type="InterPro" id="IPR001126">
    <property type="entry name" value="UmuC"/>
</dbReference>
<proteinExistence type="inferred from homology"/>
<dbReference type="PANTHER" id="PTHR11076">
    <property type="entry name" value="DNA REPAIR POLYMERASE UMUC / TRANSFERASE FAMILY MEMBER"/>
    <property type="match status" value="1"/>
</dbReference>
<reference evidence="18 19" key="1">
    <citation type="submission" date="2020-07" db="EMBL/GenBank/DDBJ databases">
        <title>Alkalicella. sp. LB2 genome.</title>
        <authorList>
            <person name="Postec A."/>
            <person name="Quemeneur M."/>
        </authorList>
    </citation>
    <scope>NUCLEOTIDE SEQUENCE [LARGE SCALE GENOMIC DNA]</scope>
    <source>
        <strain evidence="18 19">LB2</strain>
    </source>
</reference>
<dbReference type="GO" id="GO:0003684">
    <property type="term" value="F:damaged DNA binding"/>
    <property type="evidence" value="ECO:0007669"/>
    <property type="project" value="InterPro"/>
</dbReference>
<dbReference type="GO" id="GO:0000287">
    <property type="term" value="F:magnesium ion binding"/>
    <property type="evidence" value="ECO:0007669"/>
    <property type="project" value="UniProtKB-UniRule"/>
</dbReference>
<evidence type="ECO:0000313" key="19">
    <source>
        <dbReference type="Proteomes" id="UP000516160"/>
    </source>
</evidence>
<dbReference type="InterPro" id="IPR043502">
    <property type="entry name" value="DNA/RNA_pol_sf"/>
</dbReference>
<dbReference type="GO" id="GO:0005829">
    <property type="term" value="C:cytosol"/>
    <property type="evidence" value="ECO:0007669"/>
    <property type="project" value="TreeGrafter"/>
</dbReference>
<evidence type="ECO:0000256" key="5">
    <source>
        <dbReference type="ARBA" id="ARBA00022490"/>
    </source>
</evidence>
<keyword evidence="9 16" id="KW-0479">Metal-binding</keyword>
<keyword evidence="11 16" id="KW-0460">Magnesium</keyword>
<dbReference type="PANTHER" id="PTHR11076:SF33">
    <property type="entry name" value="DNA POLYMERASE KAPPA"/>
    <property type="match status" value="1"/>
</dbReference>
<keyword evidence="5 16" id="KW-0963">Cytoplasm</keyword>
<dbReference type="InterPro" id="IPR017961">
    <property type="entry name" value="DNA_pol_Y-fam_little_finger"/>
</dbReference>
<evidence type="ECO:0000256" key="16">
    <source>
        <dbReference type="HAMAP-Rule" id="MF_01113"/>
    </source>
</evidence>
<evidence type="ECO:0000313" key="18">
    <source>
        <dbReference type="EMBL" id="QNO15682.1"/>
    </source>
</evidence>
<evidence type="ECO:0000256" key="3">
    <source>
        <dbReference type="ARBA" id="ARBA00011245"/>
    </source>
</evidence>
<keyword evidence="6 16" id="KW-0808">Transferase</keyword>
<evidence type="ECO:0000256" key="7">
    <source>
        <dbReference type="ARBA" id="ARBA00022695"/>
    </source>
</evidence>
<dbReference type="KEGG" id="acae:HYG86_13295"/>
<dbReference type="InterPro" id="IPR050116">
    <property type="entry name" value="DNA_polymerase-Y"/>
</dbReference>
<feature type="domain" description="UmuC" evidence="17">
    <location>
        <begin position="5"/>
        <end position="188"/>
    </location>
</feature>
<name>A0A7G9WAH0_ALKCA</name>
<evidence type="ECO:0000256" key="10">
    <source>
        <dbReference type="ARBA" id="ARBA00022763"/>
    </source>
</evidence>
<feature type="binding site" evidence="16">
    <location>
        <position position="9"/>
    </location>
    <ligand>
        <name>Mg(2+)</name>
        <dbReference type="ChEBI" id="CHEBI:18420"/>
    </ligand>
</feature>
<comment type="catalytic activity">
    <reaction evidence="15 16">
        <text>DNA(n) + a 2'-deoxyribonucleoside 5'-triphosphate = DNA(n+1) + diphosphate</text>
        <dbReference type="Rhea" id="RHEA:22508"/>
        <dbReference type="Rhea" id="RHEA-COMP:17339"/>
        <dbReference type="Rhea" id="RHEA-COMP:17340"/>
        <dbReference type="ChEBI" id="CHEBI:33019"/>
        <dbReference type="ChEBI" id="CHEBI:61560"/>
        <dbReference type="ChEBI" id="CHEBI:173112"/>
        <dbReference type="EC" id="2.7.7.7"/>
    </reaction>
</comment>
<dbReference type="AlphaFoldDB" id="A0A7G9WAH0"/>
<evidence type="ECO:0000256" key="13">
    <source>
        <dbReference type="ARBA" id="ARBA00023125"/>
    </source>
</evidence>
<comment type="subunit">
    <text evidence="3 16">Monomer.</text>
</comment>
<evidence type="ECO:0000256" key="6">
    <source>
        <dbReference type="ARBA" id="ARBA00022679"/>
    </source>
</evidence>
<gene>
    <name evidence="16" type="primary">dinB</name>
    <name evidence="18" type="ORF">HYG86_13295</name>
</gene>
<keyword evidence="12 16" id="KW-0239">DNA-directed DNA polymerase</keyword>
<dbReference type="PROSITE" id="PS50173">
    <property type="entry name" value="UMUC"/>
    <property type="match status" value="1"/>
</dbReference>
<comment type="similarity">
    <text evidence="2 16">Belongs to the DNA polymerase type-Y family.</text>
</comment>
<evidence type="ECO:0000256" key="15">
    <source>
        <dbReference type="ARBA" id="ARBA00049244"/>
    </source>
</evidence>
<evidence type="ECO:0000256" key="4">
    <source>
        <dbReference type="ARBA" id="ARBA00022457"/>
    </source>
</evidence>
<comment type="subcellular location">
    <subcellularLocation>
        <location evidence="1 16">Cytoplasm</location>
    </subcellularLocation>
</comment>
<dbReference type="SUPFAM" id="SSF100879">
    <property type="entry name" value="Lesion bypass DNA polymerase (Y-family), little finger domain"/>
    <property type="match status" value="1"/>
</dbReference>
<dbReference type="NCBIfam" id="NF002751">
    <property type="entry name" value="PRK02794.1"/>
    <property type="match status" value="1"/>
</dbReference>
<comment type="function">
    <text evidence="16">Poorly processive, error-prone DNA polymerase involved in untargeted mutagenesis. Copies undamaged DNA at stalled replication forks, which arise in vivo from mismatched or misaligned primer ends. These misaligned primers can be extended by PolIV. Exhibits no 3'-5' exonuclease (proofreading) activity. May be involved in translesional synthesis, in conjunction with the beta clamp from PolIII.</text>
</comment>
<dbReference type="EC" id="2.7.7.7" evidence="16"/>
<dbReference type="Pfam" id="PF11798">
    <property type="entry name" value="IMS_HHH"/>
    <property type="match status" value="1"/>
</dbReference>
<dbReference type="FunFam" id="3.30.1490.100:FF:000004">
    <property type="entry name" value="DNA polymerase IV"/>
    <property type="match status" value="1"/>
</dbReference>
<evidence type="ECO:0000256" key="2">
    <source>
        <dbReference type="ARBA" id="ARBA00010945"/>
    </source>
</evidence>
<dbReference type="GO" id="GO:0003887">
    <property type="term" value="F:DNA-directed DNA polymerase activity"/>
    <property type="evidence" value="ECO:0007669"/>
    <property type="project" value="UniProtKB-UniRule"/>
</dbReference>
<dbReference type="Gene3D" id="3.30.70.270">
    <property type="match status" value="1"/>
</dbReference>
<dbReference type="FunFam" id="3.40.1170.60:FF:000001">
    <property type="entry name" value="DNA polymerase IV"/>
    <property type="match status" value="1"/>
</dbReference>
<keyword evidence="8 16" id="KW-0235">DNA replication</keyword>
<accession>A0A7G9WAH0</accession>
<dbReference type="Gene3D" id="3.30.1490.100">
    <property type="entry name" value="DNA polymerase, Y-family, little finger domain"/>
    <property type="match status" value="1"/>
</dbReference>
<dbReference type="InterPro" id="IPR022880">
    <property type="entry name" value="DNApol_IV"/>
</dbReference>
<keyword evidence="19" id="KW-1185">Reference proteome</keyword>
<dbReference type="Pfam" id="PF11799">
    <property type="entry name" value="IMS_C"/>
    <property type="match status" value="1"/>
</dbReference>
<dbReference type="Gene3D" id="3.40.1170.60">
    <property type="match status" value="1"/>
</dbReference>
<feature type="binding site" evidence="16">
    <location>
        <position position="106"/>
    </location>
    <ligand>
        <name>Mg(2+)</name>
        <dbReference type="ChEBI" id="CHEBI:18420"/>
    </ligand>
</feature>
<dbReference type="InterPro" id="IPR036775">
    <property type="entry name" value="DNA_pol_Y-fam_lit_finger_sf"/>
</dbReference>
<dbReference type="NCBIfam" id="NF010731">
    <property type="entry name" value="PRK14133.1"/>
    <property type="match status" value="1"/>
</dbReference>
<evidence type="ECO:0000256" key="12">
    <source>
        <dbReference type="ARBA" id="ARBA00022932"/>
    </source>
</evidence>
<organism evidence="18 19">
    <name type="scientific">Alkalicella caledoniensis</name>
    <dbReference type="NCBI Taxonomy" id="2731377"/>
    <lineage>
        <taxon>Bacteria</taxon>
        <taxon>Bacillati</taxon>
        <taxon>Bacillota</taxon>
        <taxon>Clostridia</taxon>
        <taxon>Eubacteriales</taxon>
        <taxon>Proteinivoracaceae</taxon>
        <taxon>Alkalicella</taxon>
    </lineage>
</organism>
<sequence length="391" mass="43829">MEKWILHVDMDAFFAAVEKRDNPTLKDKPVIVGGHPHKYPRGVVSTCCYEARKYGVRSAMSTYEALKRCPGGVFVLPQQDKYTEVSREIIKVFSQYTPLVEPISIDEAFLDVSGCEKLFGSPSNIAEGIQRKIFEVTSLTCSIGIAQNKFLAKLASDLNKPNGITFINPNEIEKTLDPLPVSKIWGIGPKQQKKLYDIGVKTIGNLKRLSVEQLTPLFGINAPKLWNLSRGIDDRVVETETVIKSISNEQTFMEDIEDIDILKHYLVFLTDKVSRRMRNQNIKGKTITLKLKFSDFTTSTSQTTLDVPVNLPSEIFNIALPLLKGGTKKRRVRLLGVGVSNLSLDGSGEQMSLFEDTSSKEKEKKLQGSIDNILEKFGDKALYRASSKKNY</sequence>
<dbReference type="SUPFAM" id="SSF56672">
    <property type="entry name" value="DNA/RNA polymerases"/>
    <property type="match status" value="1"/>
</dbReference>
<comment type="cofactor">
    <cofactor evidence="16">
        <name>Mg(2+)</name>
        <dbReference type="ChEBI" id="CHEBI:18420"/>
    </cofactor>
    <text evidence="16">Binds 2 magnesium ions per subunit.</text>
</comment>
<evidence type="ECO:0000256" key="14">
    <source>
        <dbReference type="ARBA" id="ARBA00023204"/>
    </source>
</evidence>
<keyword evidence="14 16" id="KW-0234">DNA repair</keyword>